<gene>
    <name evidence="8" type="ORF">OFUS_LOCUS10114</name>
</gene>
<evidence type="ECO:0000256" key="4">
    <source>
        <dbReference type="ARBA" id="ARBA00022753"/>
    </source>
</evidence>
<proteinExistence type="inferred from homology"/>
<feature type="domain" description="ARMC9 CTLH-like" evidence="7">
    <location>
        <begin position="72"/>
        <end position="191"/>
    </location>
</feature>
<dbReference type="OrthoDB" id="193023at2759"/>
<dbReference type="GO" id="GO:0031901">
    <property type="term" value="C:early endosome membrane"/>
    <property type="evidence" value="ECO:0007669"/>
    <property type="project" value="TreeGrafter"/>
</dbReference>
<dbReference type="GO" id="GO:0045022">
    <property type="term" value="P:early endosome to late endosome transport"/>
    <property type="evidence" value="ECO:0007669"/>
    <property type="project" value="InterPro"/>
</dbReference>
<evidence type="ECO:0000256" key="5">
    <source>
        <dbReference type="SAM" id="Coils"/>
    </source>
</evidence>
<dbReference type="InterPro" id="IPR056327">
    <property type="entry name" value="ARMC9_CTLH-like_dom"/>
</dbReference>
<evidence type="ECO:0000313" key="8">
    <source>
        <dbReference type="EMBL" id="CAH1783822.1"/>
    </source>
</evidence>
<dbReference type="InterPro" id="IPR039724">
    <property type="entry name" value="WDR91"/>
</dbReference>
<keyword evidence="9" id="KW-1185">Reference proteome</keyword>
<dbReference type="GO" id="GO:0031902">
    <property type="term" value="C:late endosome membrane"/>
    <property type="evidence" value="ECO:0007669"/>
    <property type="project" value="TreeGrafter"/>
</dbReference>
<keyword evidence="5" id="KW-0175">Coiled coil</keyword>
<evidence type="ECO:0000256" key="3">
    <source>
        <dbReference type="ARBA" id="ARBA00006128"/>
    </source>
</evidence>
<feature type="compositionally biased region" description="Basic and acidic residues" evidence="6">
    <location>
        <begin position="406"/>
        <end position="436"/>
    </location>
</feature>
<evidence type="ECO:0000256" key="1">
    <source>
        <dbReference type="ARBA" id="ARBA00004412"/>
    </source>
</evidence>
<evidence type="ECO:0000259" key="7">
    <source>
        <dbReference type="Pfam" id="PF23138"/>
    </source>
</evidence>
<keyword evidence="4" id="KW-0967">Endosome</keyword>
<name>A0A8S4NQU1_OWEFU</name>
<feature type="compositionally biased region" description="Polar residues" evidence="6">
    <location>
        <begin position="380"/>
        <end position="397"/>
    </location>
</feature>
<reference evidence="8" key="1">
    <citation type="submission" date="2022-03" db="EMBL/GenBank/DDBJ databases">
        <authorList>
            <person name="Martin C."/>
        </authorList>
    </citation>
    <scope>NUCLEOTIDE SEQUENCE</scope>
</reference>
<dbReference type="Proteomes" id="UP000749559">
    <property type="component" value="Unassembled WGS sequence"/>
</dbReference>
<evidence type="ECO:0000256" key="2">
    <source>
        <dbReference type="ARBA" id="ARBA00004603"/>
    </source>
</evidence>
<comment type="similarity">
    <text evidence="3">Belongs to the WD repeat WDR91 family.</text>
</comment>
<dbReference type="PANTHER" id="PTHR13083">
    <property type="entry name" value="WD REPEAT-CONTAINING PROTEIN 91"/>
    <property type="match status" value="1"/>
</dbReference>
<dbReference type="GO" id="GO:0051898">
    <property type="term" value="P:negative regulation of phosphatidylinositol 3-kinase/protein kinase B signal transduction"/>
    <property type="evidence" value="ECO:0007669"/>
    <property type="project" value="InterPro"/>
</dbReference>
<dbReference type="AlphaFoldDB" id="A0A8S4NQU1"/>
<dbReference type="PANTHER" id="PTHR13083:SF3">
    <property type="entry name" value="WD REPEAT-CONTAINING PROTEIN 91"/>
    <property type="match status" value="1"/>
</dbReference>
<protein>
    <recommendedName>
        <fullName evidence="7">ARMC9 CTLH-like domain-containing protein</fullName>
    </recommendedName>
</protein>
<feature type="compositionally biased region" description="Basic and acidic residues" evidence="6">
    <location>
        <begin position="360"/>
        <end position="379"/>
    </location>
</feature>
<dbReference type="Pfam" id="PF23138">
    <property type="entry name" value="CTLH_Armc9"/>
    <property type="match status" value="1"/>
</dbReference>
<comment type="caution">
    <text evidence="8">The sequence shown here is derived from an EMBL/GenBank/DDBJ whole genome shotgun (WGS) entry which is preliminary data.</text>
</comment>
<feature type="non-terminal residue" evidence="8">
    <location>
        <position position="1"/>
    </location>
</feature>
<comment type="subcellular location">
    <subcellularLocation>
        <location evidence="1">Early endosome</location>
    </subcellularLocation>
    <subcellularLocation>
        <location evidence="2">Late endosome</location>
    </subcellularLocation>
</comment>
<feature type="coiled-coil region" evidence="5">
    <location>
        <begin position="201"/>
        <end position="228"/>
    </location>
</feature>
<organism evidence="8 9">
    <name type="scientific">Owenia fusiformis</name>
    <name type="common">Polychaete worm</name>
    <dbReference type="NCBI Taxonomy" id="6347"/>
    <lineage>
        <taxon>Eukaryota</taxon>
        <taxon>Metazoa</taxon>
        <taxon>Spiralia</taxon>
        <taxon>Lophotrochozoa</taxon>
        <taxon>Annelida</taxon>
        <taxon>Polychaeta</taxon>
        <taxon>Sedentaria</taxon>
        <taxon>Canalipalpata</taxon>
        <taxon>Sabellida</taxon>
        <taxon>Oweniida</taxon>
        <taxon>Oweniidae</taxon>
        <taxon>Owenia</taxon>
    </lineage>
</organism>
<evidence type="ECO:0000313" key="9">
    <source>
        <dbReference type="Proteomes" id="UP000749559"/>
    </source>
</evidence>
<dbReference type="GO" id="GO:0141039">
    <property type="term" value="F:phosphatidylinositol 3-kinase inhibitor activity"/>
    <property type="evidence" value="ECO:0007669"/>
    <property type="project" value="InterPro"/>
</dbReference>
<dbReference type="EMBL" id="CAIIXF020000005">
    <property type="protein sequence ID" value="CAH1783822.1"/>
    <property type="molecule type" value="Genomic_DNA"/>
</dbReference>
<sequence>LKYKKHRPNPEVLFTGVTPYLMASGGVERMDDIIREYLLFRGLGGTLKTYEYELKVDKDKGFRVDKITDLLNSYINNYDLSNLREYWSHLDQRVFSLLEYQTYSGTIRKLEVSLLKYYLINALQNNRADRVHDFFDKMTTELQSQAEWKDWFALPFLRNAEENVVFAKYFTKQWQDTLMVSLHNFLGVVFQNITQPALLQYDQDQITIKKLQDENELYRQQVTALLEKQQLEAALDCAPSRGSLGPVIGTQAPSTTNTSPVFNQSSLGSGQSFSTRLPSNMDVMDDFYNLINEDQEAGAPPKGKGLKSVIKNIAKPGSPLATKKMDYSVPKLADPGITSSQKKDVKQPSAIRKSSPGPIRDNKDTKQRITKSESIKIKSENVQTVPSNDDVTKPTSSIGGGSLDQVKQKQQEHEQQRRELLGLSSRDKVLSEKMSP</sequence>
<evidence type="ECO:0000256" key="6">
    <source>
        <dbReference type="SAM" id="MobiDB-lite"/>
    </source>
</evidence>
<feature type="region of interest" description="Disordered" evidence="6">
    <location>
        <begin position="332"/>
        <end position="436"/>
    </location>
</feature>
<accession>A0A8S4NQU1</accession>